<dbReference type="SUPFAM" id="SSF53756">
    <property type="entry name" value="UDP-Glycosyltransferase/glycogen phosphorylase"/>
    <property type="match status" value="1"/>
</dbReference>
<keyword evidence="5" id="KW-0732">Signal</keyword>
<comment type="similarity">
    <text evidence="1">Belongs to the UDP-glycosyltransferase family.</text>
</comment>
<evidence type="ECO:0000256" key="6">
    <source>
        <dbReference type="ARBA" id="ARBA00047475"/>
    </source>
</evidence>
<dbReference type="Pfam" id="PF00201">
    <property type="entry name" value="UDPGT"/>
    <property type="match status" value="1"/>
</dbReference>
<gene>
    <name evidence="8" type="ORF">PMAYCL1PPCAC_09789</name>
</gene>
<evidence type="ECO:0000256" key="5">
    <source>
        <dbReference type="ARBA" id="ARBA00022729"/>
    </source>
</evidence>
<name>A0AAN4ZGM8_9BILA</name>
<keyword evidence="4" id="KW-0808">Transferase</keyword>
<comment type="catalytic activity">
    <reaction evidence="6">
        <text>glucuronate acceptor + UDP-alpha-D-glucuronate = acceptor beta-D-glucuronoside + UDP + H(+)</text>
        <dbReference type="Rhea" id="RHEA:21032"/>
        <dbReference type="ChEBI" id="CHEBI:15378"/>
        <dbReference type="ChEBI" id="CHEBI:58052"/>
        <dbReference type="ChEBI" id="CHEBI:58223"/>
        <dbReference type="ChEBI" id="CHEBI:132367"/>
        <dbReference type="ChEBI" id="CHEBI:132368"/>
        <dbReference type="EC" id="2.4.1.17"/>
    </reaction>
</comment>
<evidence type="ECO:0000256" key="2">
    <source>
        <dbReference type="ARBA" id="ARBA00012544"/>
    </source>
</evidence>
<feature type="non-terminal residue" evidence="8">
    <location>
        <position position="1"/>
    </location>
</feature>
<evidence type="ECO:0000313" key="8">
    <source>
        <dbReference type="EMBL" id="GMR39594.1"/>
    </source>
</evidence>
<evidence type="ECO:0000256" key="1">
    <source>
        <dbReference type="ARBA" id="ARBA00009995"/>
    </source>
</evidence>
<comment type="caution">
    <text evidence="8">The sequence shown here is derived from an EMBL/GenBank/DDBJ whole genome shotgun (WGS) entry which is preliminary data.</text>
</comment>
<keyword evidence="7" id="KW-0472">Membrane</keyword>
<dbReference type="EC" id="2.4.1.17" evidence="2"/>
<dbReference type="InterPro" id="IPR002213">
    <property type="entry name" value="UDP_glucos_trans"/>
</dbReference>
<accession>A0AAN4ZGM8</accession>
<dbReference type="Proteomes" id="UP001328107">
    <property type="component" value="Unassembled WGS sequence"/>
</dbReference>
<keyword evidence="7" id="KW-0812">Transmembrane</keyword>
<organism evidence="8 9">
    <name type="scientific">Pristionchus mayeri</name>
    <dbReference type="NCBI Taxonomy" id="1317129"/>
    <lineage>
        <taxon>Eukaryota</taxon>
        <taxon>Metazoa</taxon>
        <taxon>Ecdysozoa</taxon>
        <taxon>Nematoda</taxon>
        <taxon>Chromadorea</taxon>
        <taxon>Rhabditida</taxon>
        <taxon>Rhabditina</taxon>
        <taxon>Diplogasteromorpha</taxon>
        <taxon>Diplogasteroidea</taxon>
        <taxon>Neodiplogasteridae</taxon>
        <taxon>Pristionchus</taxon>
    </lineage>
</organism>
<protein>
    <recommendedName>
        <fullName evidence="2">glucuronosyltransferase</fullName>
        <ecNumber evidence="2">2.4.1.17</ecNumber>
    </recommendedName>
</protein>
<evidence type="ECO:0000256" key="4">
    <source>
        <dbReference type="ARBA" id="ARBA00022679"/>
    </source>
</evidence>
<sequence length="157" mass="17597">ITHGGMGSVQELALRGKPAILIPIFGDQARNSAMAEHNKLGKVLSKLEVGNHEKIVELLNKLMNNSEYAENAKRVARMLAKKPFTSKEKLLKYVEFAGEFGPSSALRPQSLDMSFIEYNNMDIIVIFLLMCVLTVLAFVKFLNFVITKLTIRKAKIE</sequence>
<evidence type="ECO:0000313" key="9">
    <source>
        <dbReference type="Proteomes" id="UP001328107"/>
    </source>
</evidence>
<keyword evidence="9" id="KW-1185">Reference proteome</keyword>
<dbReference type="InterPro" id="IPR050271">
    <property type="entry name" value="UDP-glycosyltransferase"/>
</dbReference>
<dbReference type="PANTHER" id="PTHR48043">
    <property type="entry name" value="EG:EG0003.4 PROTEIN-RELATED"/>
    <property type="match status" value="1"/>
</dbReference>
<dbReference type="Gene3D" id="3.40.50.2000">
    <property type="entry name" value="Glycogen Phosphorylase B"/>
    <property type="match status" value="1"/>
</dbReference>
<evidence type="ECO:0000256" key="7">
    <source>
        <dbReference type="SAM" id="Phobius"/>
    </source>
</evidence>
<dbReference type="AlphaFoldDB" id="A0AAN4ZGM8"/>
<dbReference type="GO" id="GO:0015020">
    <property type="term" value="F:glucuronosyltransferase activity"/>
    <property type="evidence" value="ECO:0007669"/>
    <property type="project" value="UniProtKB-EC"/>
</dbReference>
<keyword evidence="3" id="KW-0328">Glycosyltransferase</keyword>
<reference evidence="9" key="1">
    <citation type="submission" date="2022-10" db="EMBL/GenBank/DDBJ databases">
        <title>Genome assembly of Pristionchus species.</title>
        <authorList>
            <person name="Yoshida K."/>
            <person name="Sommer R.J."/>
        </authorList>
    </citation>
    <scope>NUCLEOTIDE SEQUENCE [LARGE SCALE GENOMIC DNA]</scope>
    <source>
        <strain evidence="9">RS5460</strain>
    </source>
</reference>
<proteinExistence type="inferred from homology"/>
<dbReference type="PANTHER" id="PTHR48043:SF23">
    <property type="entry name" value="UDP-GLUCURONOSYLTRANSFERASE"/>
    <property type="match status" value="1"/>
</dbReference>
<feature type="transmembrane region" description="Helical" evidence="7">
    <location>
        <begin position="123"/>
        <end position="146"/>
    </location>
</feature>
<dbReference type="EMBL" id="BTRK01000002">
    <property type="protein sequence ID" value="GMR39594.1"/>
    <property type="molecule type" value="Genomic_DNA"/>
</dbReference>
<keyword evidence="7" id="KW-1133">Transmembrane helix</keyword>
<evidence type="ECO:0000256" key="3">
    <source>
        <dbReference type="ARBA" id="ARBA00022676"/>
    </source>
</evidence>